<keyword evidence="2" id="KW-0378">Hydrolase</keyword>
<gene>
    <name evidence="2" type="ORF">QIT00_33885</name>
</gene>
<dbReference type="Pfam" id="PF01738">
    <property type="entry name" value="DLH"/>
    <property type="match status" value="1"/>
</dbReference>
<evidence type="ECO:0000313" key="3">
    <source>
        <dbReference type="Proteomes" id="UP001237105"/>
    </source>
</evidence>
<evidence type="ECO:0000313" key="2">
    <source>
        <dbReference type="EMBL" id="MDI3423480.1"/>
    </source>
</evidence>
<dbReference type="Proteomes" id="UP001237105">
    <property type="component" value="Unassembled WGS sequence"/>
</dbReference>
<comment type="caution">
    <text evidence="2">The sequence shown here is derived from an EMBL/GenBank/DDBJ whole genome shotgun (WGS) entry which is preliminary data.</text>
</comment>
<proteinExistence type="predicted"/>
<evidence type="ECO:0000259" key="1">
    <source>
        <dbReference type="Pfam" id="PF01738"/>
    </source>
</evidence>
<dbReference type="Gene3D" id="3.40.50.1820">
    <property type="entry name" value="alpha/beta hydrolase"/>
    <property type="match status" value="1"/>
</dbReference>
<dbReference type="InterPro" id="IPR029058">
    <property type="entry name" value="AB_hydrolase_fold"/>
</dbReference>
<dbReference type="SUPFAM" id="SSF53474">
    <property type="entry name" value="alpha/beta-Hydrolases"/>
    <property type="match status" value="1"/>
</dbReference>
<keyword evidence="3" id="KW-1185">Reference proteome</keyword>
<dbReference type="InterPro" id="IPR002925">
    <property type="entry name" value="Dienelactn_hydro"/>
</dbReference>
<dbReference type="EMBL" id="JASCIS010000055">
    <property type="protein sequence ID" value="MDI3423480.1"/>
    <property type="molecule type" value="Genomic_DNA"/>
</dbReference>
<reference evidence="2 3" key="1">
    <citation type="submission" date="2023-05" db="EMBL/GenBank/DDBJ databases">
        <title>Draft genome sequence of Streptomyces sp. B-S-A12 isolated from a cave soil in Thailand.</title>
        <authorList>
            <person name="Chamroensaksri N."/>
            <person name="Muangham S."/>
        </authorList>
    </citation>
    <scope>NUCLEOTIDE SEQUENCE [LARGE SCALE GENOMIC DNA]</scope>
    <source>
        <strain evidence="2 3">B-S-A12</strain>
    </source>
</reference>
<sequence length="281" mass="30182">MADHDLSGFARDPFTYRGVTHEVVRRGSGPAVIVIAEIPGITPKVLAFAERVAAIGCTAVLPVLFGRPGRDPHPSGHGRLKSRAYMASSILRVCVSREFTAFATGRSSPVVDWLRGLAAYEHERCGGPGVGAVGMCFTGGFALAMAADERMLAPVLSQPSLPMPVTRRHRAGIDISPADLAKVKDRCARGGLTVHGLRFRSDRLVPGERFAFLRRELGDAFVAVELDDADANPDGLRDPHSVLTEHLIDEPGQATRAALDGVLDLFRTRLSPGEPRTGPHR</sequence>
<accession>A0ABT6T6J0</accession>
<organism evidence="2 3">
    <name type="scientific">Streptomyces luteolus</name>
    <dbReference type="NCBI Taxonomy" id="3043615"/>
    <lineage>
        <taxon>Bacteria</taxon>
        <taxon>Bacillati</taxon>
        <taxon>Actinomycetota</taxon>
        <taxon>Actinomycetes</taxon>
        <taxon>Kitasatosporales</taxon>
        <taxon>Streptomycetaceae</taxon>
        <taxon>Streptomyces</taxon>
    </lineage>
</organism>
<feature type="domain" description="Dienelactone hydrolase" evidence="1">
    <location>
        <begin position="28"/>
        <end position="153"/>
    </location>
</feature>
<dbReference type="GO" id="GO:0016787">
    <property type="term" value="F:hydrolase activity"/>
    <property type="evidence" value="ECO:0007669"/>
    <property type="project" value="UniProtKB-KW"/>
</dbReference>
<dbReference type="RefSeq" id="WP_282539340.1">
    <property type="nucleotide sequence ID" value="NZ_JASCIS010000055.1"/>
</dbReference>
<name>A0ABT6T6J0_9ACTN</name>
<protein>
    <submittedName>
        <fullName evidence="2">Dienelactone hydrolase family protein</fullName>
    </submittedName>
</protein>